<evidence type="ECO:0000256" key="5">
    <source>
        <dbReference type="PROSITE-ProRule" id="PRU01240"/>
    </source>
</evidence>
<dbReference type="InterPro" id="IPR050131">
    <property type="entry name" value="Peptidase_S8_subtilisin-like"/>
</dbReference>
<dbReference type="SUPFAM" id="SSF52743">
    <property type="entry name" value="Subtilisin-like"/>
    <property type="match status" value="1"/>
</dbReference>
<dbReference type="PRINTS" id="PR00723">
    <property type="entry name" value="SUBTILISIN"/>
</dbReference>
<dbReference type="GO" id="GO:0004252">
    <property type="term" value="F:serine-type endopeptidase activity"/>
    <property type="evidence" value="ECO:0007669"/>
    <property type="project" value="UniProtKB-UniRule"/>
</dbReference>
<accession>A0A9P4R5F3</accession>
<evidence type="ECO:0000313" key="8">
    <source>
        <dbReference type="Proteomes" id="UP000799444"/>
    </source>
</evidence>
<comment type="caution">
    <text evidence="7">The sequence shown here is derived from an EMBL/GenBank/DDBJ whole genome shotgun (WGS) entry which is preliminary data.</text>
</comment>
<dbReference type="GO" id="GO:0006508">
    <property type="term" value="P:proteolysis"/>
    <property type="evidence" value="ECO:0007669"/>
    <property type="project" value="UniProtKB-KW"/>
</dbReference>
<keyword evidence="3 5" id="KW-0378">Hydrolase</keyword>
<evidence type="ECO:0000256" key="1">
    <source>
        <dbReference type="ARBA" id="ARBA00011073"/>
    </source>
</evidence>
<evidence type="ECO:0000313" key="7">
    <source>
        <dbReference type="EMBL" id="KAF2737107.1"/>
    </source>
</evidence>
<protein>
    <submittedName>
        <fullName evidence="7">Subtilisin-like protein</fullName>
    </submittedName>
</protein>
<feature type="non-terminal residue" evidence="7">
    <location>
        <position position="230"/>
    </location>
</feature>
<gene>
    <name evidence="7" type="ORF">EJ04DRAFT_397034</name>
</gene>
<dbReference type="InterPro" id="IPR000209">
    <property type="entry name" value="Peptidase_S8/S53_dom"/>
</dbReference>
<dbReference type="CDD" id="cd00306">
    <property type="entry name" value="Peptidases_S8_S53"/>
    <property type="match status" value="1"/>
</dbReference>
<feature type="active site" description="Charge relay system" evidence="5">
    <location>
        <position position="212"/>
    </location>
</feature>
<dbReference type="PROSITE" id="PS51892">
    <property type="entry name" value="SUBTILASE"/>
    <property type="match status" value="1"/>
</dbReference>
<dbReference type="Pfam" id="PF00082">
    <property type="entry name" value="Peptidase_S8"/>
    <property type="match status" value="1"/>
</dbReference>
<comment type="similarity">
    <text evidence="1 5">Belongs to the peptidase S8 family.</text>
</comment>
<dbReference type="InterPro" id="IPR023828">
    <property type="entry name" value="Peptidase_S8_Ser-AS"/>
</dbReference>
<name>A0A9P4R5F3_9PLEO</name>
<dbReference type="AlphaFoldDB" id="A0A9P4R5F3"/>
<keyword evidence="8" id="KW-1185">Reference proteome</keyword>
<feature type="active site" description="Charge relay system" evidence="5">
    <location>
        <position position="7"/>
    </location>
</feature>
<evidence type="ECO:0000256" key="3">
    <source>
        <dbReference type="ARBA" id="ARBA00022801"/>
    </source>
</evidence>
<keyword evidence="4 5" id="KW-0720">Serine protease</keyword>
<dbReference type="Gene3D" id="3.40.50.200">
    <property type="entry name" value="Peptidase S8/S53 domain"/>
    <property type="match status" value="1"/>
</dbReference>
<feature type="non-terminal residue" evidence="7">
    <location>
        <position position="1"/>
    </location>
</feature>
<sequence length="230" mass="24962">VRVAVLDTGVENATRSDKPEFIRQHSRQIKGWTFLEGGNDKFKWNKDANGHGTHVVGLILRVAPRAEIYSARILKGWESTIDPANVEEALKHCIDVWKVDIISMSFGFDKAHAGIEAQLHRASGKHILVFAAASNDGATKANNIAWPAREKNVFCVFSATGEGANSSFNPPARPGLNFATLGEEVESDWPLPLLEDAERESGVSTKRKSGTSFATPIAAGIAALVLEFAR</sequence>
<dbReference type="EMBL" id="ML996119">
    <property type="protein sequence ID" value="KAF2737107.1"/>
    <property type="molecule type" value="Genomic_DNA"/>
</dbReference>
<reference evidence="7" key="1">
    <citation type="journal article" date="2020" name="Stud. Mycol.">
        <title>101 Dothideomycetes genomes: a test case for predicting lifestyles and emergence of pathogens.</title>
        <authorList>
            <person name="Haridas S."/>
            <person name="Albert R."/>
            <person name="Binder M."/>
            <person name="Bloem J."/>
            <person name="Labutti K."/>
            <person name="Salamov A."/>
            <person name="Andreopoulos B."/>
            <person name="Baker S."/>
            <person name="Barry K."/>
            <person name="Bills G."/>
            <person name="Bluhm B."/>
            <person name="Cannon C."/>
            <person name="Castanera R."/>
            <person name="Culley D."/>
            <person name="Daum C."/>
            <person name="Ezra D."/>
            <person name="Gonzalez J."/>
            <person name="Henrissat B."/>
            <person name="Kuo A."/>
            <person name="Liang C."/>
            <person name="Lipzen A."/>
            <person name="Lutzoni F."/>
            <person name="Magnuson J."/>
            <person name="Mondo S."/>
            <person name="Nolan M."/>
            <person name="Ohm R."/>
            <person name="Pangilinan J."/>
            <person name="Park H.-J."/>
            <person name="Ramirez L."/>
            <person name="Alfaro M."/>
            <person name="Sun H."/>
            <person name="Tritt A."/>
            <person name="Yoshinaga Y."/>
            <person name="Zwiers L.-H."/>
            <person name="Turgeon B."/>
            <person name="Goodwin S."/>
            <person name="Spatafora J."/>
            <person name="Crous P."/>
            <person name="Grigoriev I."/>
        </authorList>
    </citation>
    <scope>NUCLEOTIDE SEQUENCE</scope>
    <source>
        <strain evidence="7">CBS 125425</strain>
    </source>
</reference>
<proteinExistence type="inferred from homology"/>
<evidence type="ECO:0000256" key="2">
    <source>
        <dbReference type="ARBA" id="ARBA00022670"/>
    </source>
</evidence>
<feature type="domain" description="Peptidase S8/S53" evidence="6">
    <location>
        <begin position="1"/>
        <end position="227"/>
    </location>
</feature>
<dbReference type="OrthoDB" id="206201at2759"/>
<feature type="active site" description="Charge relay system" evidence="5">
    <location>
        <position position="51"/>
    </location>
</feature>
<dbReference type="PANTHER" id="PTHR43806:SF11">
    <property type="entry name" value="CEREVISIN-RELATED"/>
    <property type="match status" value="1"/>
</dbReference>
<dbReference type="InterPro" id="IPR015500">
    <property type="entry name" value="Peptidase_S8_subtilisin-rel"/>
</dbReference>
<dbReference type="PANTHER" id="PTHR43806">
    <property type="entry name" value="PEPTIDASE S8"/>
    <property type="match status" value="1"/>
</dbReference>
<evidence type="ECO:0000256" key="4">
    <source>
        <dbReference type="ARBA" id="ARBA00022825"/>
    </source>
</evidence>
<organism evidence="7 8">
    <name type="scientific">Polyplosphaeria fusca</name>
    <dbReference type="NCBI Taxonomy" id="682080"/>
    <lineage>
        <taxon>Eukaryota</taxon>
        <taxon>Fungi</taxon>
        <taxon>Dikarya</taxon>
        <taxon>Ascomycota</taxon>
        <taxon>Pezizomycotina</taxon>
        <taxon>Dothideomycetes</taxon>
        <taxon>Pleosporomycetidae</taxon>
        <taxon>Pleosporales</taxon>
        <taxon>Tetraplosphaeriaceae</taxon>
        <taxon>Polyplosphaeria</taxon>
    </lineage>
</organism>
<dbReference type="PROSITE" id="PS00138">
    <property type="entry name" value="SUBTILASE_SER"/>
    <property type="match status" value="1"/>
</dbReference>
<dbReference type="InterPro" id="IPR036852">
    <property type="entry name" value="Peptidase_S8/S53_dom_sf"/>
</dbReference>
<evidence type="ECO:0000259" key="6">
    <source>
        <dbReference type="Pfam" id="PF00082"/>
    </source>
</evidence>
<keyword evidence="2 5" id="KW-0645">Protease</keyword>
<dbReference type="Proteomes" id="UP000799444">
    <property type="component" value="Unassembled WGS sequence"/>
</dbReference>